<dbReference type="EMBL" id="JAVREP010000001">
    <property type="protein sequence ID" value="MDT0327162.1"/>
    <property type="molecule type" value="Genomic_DNA"/>
</dbReference>
<protein>
    <recommendedName>
        <fullName evidence="4">Hydrophobic protein</fullName>
    </recommendedName>
</protein>
<proteinExistence type="predicted"/>
<evidence type="ECO:0000313" key="3">
    <source>
        <dbReference type="Proteomes" id="UP001183390"/>
    </source>
</evidence>
<keyword evidence="1" id="KW-0812">Transmembrane</keyword>
<keyword evidence="3" id="KW-1185">Reference proteome</keyword>
<evidence type="ECO:0000256" key="1">
    <source>
        <dbReference type="SAM" id="Phobius"/>
    </source>
</evidence>
<evidence type="ECO:0008006" key="4">
    <source>
        <dbReference type="Google" id="ProtNLM"/>
    </source>
</evidence>
<name>A0ABU2M3I2_9ACTN</name>
<reference evidence="3" key="1">
    <citation type="submission" date="2023-07" db="EMBL/GenBank/DDBJ databases">
        <title>30 novel species of actinomycetes from the DSMZ collection.</title>
        <authorList>
            <person name="Nouioui I."/>
        </authorList>
    </citation>
    <scope>NUCLEOTIDE SEQUENCE [LARGE SCALE GENOMIC DNA]</scope>
    <source>
        <strain evidence="3">DSM 44743</strain>
    </source>
</reference>
<accession>A0ABU2M3I2</accession>
<keyword evidence="1" id="KW-1133">Transmembrane helix</keyword>
<feature type="transmembrane region" description="Helical" evidence="1">
    <location>
        <begin position="26"/>
        <end position="45"/>
    </location>
</feature>
<sequence length="51" mass="5758">MIYLILALLALWLILAIVGVVIKGLFWLTVIAAILFLVTAVWARFQSRSRT</sequence>
<dbReference type="RefSeq" id="WP_311509975.1">
    <property type="nucleotide sequence ID" value="NZ_JAVREP010000001.1"/>
</dbReference>
<keyword evidence="1" id="KW-0472">Membrane</keyword>
<dbReference type="Proteomes" id="UP001183390">
    <property type="component" value="Unassembled WGS sequence"/>
</dbReference>
<gene>
    <name evidence="2" type="ORF">RM479_01940</name>
</gene>
<organism evidence="2 3">
    <name type="scientific">Nocardiopsis lambiniae</name>
    <dbReference type="NCBI Taxonomy" id="3075539"/>
    <lineage>
        <taxon>Bacteria</taxon>
        <taxon>Bacillati</taxon>
        <taxon>Actinomycetota</taxon>
        <taxon>Actinomycetes</taxon>
        <taxon>Streptosporangiales</taxon>
        <taxon>Nocardiopsidaceae</taxon>
        <taxon>Nocardiopsis</taxon>
    </lineage>
</organism>
<comment type="caution">
    <text evidence="2">The sequence shown here is derived from an EMBL/GenBank/DDBJ whole genome shotgun (WGS) entry which is preliminary data.</text>
</comment>
<evidence type="ECO:0000313" key="2">
    <source>
        <dbReference type="EMBL" id="MDT0327162.1"/>
    </source>
</evidence>